<feature type="region of interest" description="Disordered" evidence="1">
    <location>
        <begin position="1"/>
        <end position="83"/>
    </location>
</feature>
<feature type="compositionally biased region" description="Low complexity" evidence="1">
    <location>
        <begin position="29"/>
        <end position="49"/>
    </location>
</feature>
<dbReference type="AlphaFoldDB" id="A0A1D2MJG0"/>
<dbReference type="GO" id="GO:0007051">
    <property type="term" value="P:spindle organization"/>
    <property type="evidence" value="ECO:0007669"/>
    <property type="project" value="InterPro"/>
</dbReference>
<dbReference type="Proteomes" id="UP000094527">
    <property type="component" value="Unassembled WGS sequence"/>
</dbReference>
<dbReference type="SUPFAM" id="SSF48371">
    <property type="entry name" value="ARM repeat"/>
    <property type="match status" value="1"/>
</dbReference>
<organism evidence="3 4">
    <name type="scientific">Orchesella cincta</name>
    <name type="common">Springtail</name>
    <name type="synonym">Podura cincta</name>
    <dbReference type="NCBI Taxonomy" id="48709"/>
    <lineage>
        <taxon>Eukaryota</taxon>
        <taxon>Metazoa</taxon>
        <taxon>Ecdysozoa</taxon>
        <taxon>Arthropoda</taxon>
        <taxon>Hexapoda</taxon>
        <taxon>Collembola</taxon>
        <taxon>Entomobryomorpha</taxon>
        <taxon>Entomobryoidea</taxon>
        <taxon>Orchesellidae</taxon>
        <taxon>Orchesellinae</taxon>
        <taxon>Orchesella</taxon>
    </lineage>
</organism>
<evidence type="ECO:0000259" key="2">
    <source>
        <dbReference type="SMART" id="SM01349"/>
    </source>
</evidence>
<accession>A0A1D2MJG0</accession>
<dbReference type="GO" id="GO:0030951">
    <property type="term" value="P:establishment or maintenance of microtubule cytoskeleton polarity"/>
    <property type="evidence" value="ECO:0007669"/>
    <property type="project" value="InterPro"/>
</dbReference>
<reference evidence="3 4" key="1">
    <citation type="journal article" date="2016" name="Genome Biol. Evol.">
        <title>Gene Family Evolution Reflects Adaptation to Soil Environmental Stressors in the Genome of the Collembolan Orchesella cincta.</title>
        <authorList>
            <person name="Faddeeva-Vakhrusheva A."/>
            <person name="Derks M.F."/>
            <person name="Anvar S.Y."/>
            <person name="Agamennone V."/>
            <person name="Suring W."/>
            <person name="Smit S."/>
            <person name="van Straalen N.M."/>
            <person name="Roelofs D."/>
        </authorList>
    </citation>
    <scope>NUCLEOTIDE SEQUENCE [LARGE SCALE GENOMIC DNA]</scope>
    <source>
        <tissue evidence="3">Mixed pool</tissue>
    </source>
</reference>
<dbReference type="InterPro" id="IPR024395">
    <property type="entry name" value="CLASP_N_dom"/>
</dbReference>
<protein>
    <submittedName>
        <fullName evidence="3">Cytoskeleton-associated protein 5</fullName>
    </submittedName>
</protein>
<gene>
    <name evidence="3" type="ORF">Ocin01_13482</name>
</gene>
<feature type="domain" description="TOG" evidence="2">
    <location>
        <begin position="85"/>
        <end position="260"/>
    </location>
</feature>
<dbReference type="GO" id="GO:0061863">
    <property type="term" value="F:microtubule plus end polymerase"/>
    <property type="evidence" value="ECO:0007669"/>
    <property type="project" value="InterPro"/>
</dbReference>
<name>A0A1D2MJG0_ORCCI</name>
<dbReference type="GO" id="GO:0051010">
    <property type="term" value="F:microtubule plus-end binding"/>
    <property type="evidence" value="ECO:0007669"/>
    <property type="project" value="InterPro"/>
</dbReference>
<dbReference type="InterPro" id="IPR011989">
    <property type="entry name" value="ARM-like"/>
</dbReference>
<evidence type="ECO:0000313" key="3">
    <source>
        <dbReference type="EMBL" id="ODM93196.1"/>
    </source>
</evidence>
<keyword evidence="4" id="KW-1185">Reference proteome</keyword>
<evidence type="ECO:0000256" key="1">
    <source>
        <dbReference type="SAM" id="MobiDB-lite"/>
    </source>
</evidence>
<feature type="non-terminal residue" evidence="3">
    <location>
        <position position="261"/>
    </location>
</feature>
<comment type="caution">
    <text evidence="3">The sequence shown here is derived from an EMBL/GenBank/DDBJ whole genome shotgun (WGS) entry which is preliminary data.</text>
</comment>
<proteinExistence type="predicted"/>
<dbReference type="EMBL" id="LJIJ01001046">
    <property type="protein sequence ID" value="ODM93196.1"/>
    <property type="molecule type" value="Genomic_DNA"/>
</dbReference>
<feature type="non-terminal residue" evidence="3">
    <location>
        <position position="1"/>
    </location>
</feature>
<sequence>KAVITAPKPPPEKKVVKPASAARSDTNVSAPPKKAAAGAAKKPSTAPAAGEKRTAVRGGGGKKPQTASPQKEEILPEPPVEVVGDPSARVDIGSQMNDYLMNEFNDKNWIVRQEALDKVRNMLDTKKHIGPNLGDLPQNLANRMTDSNKNLALNAFLVCQNLAIALGPHCKTHIHTFLPNMLNALSDQKTHVRAQVLACIDAWAENAGLQKVFCSEFIADAIKTGNHFARTELFNWMGRQLPQSKDYNILLNELLHAGLVI</sequence>
<dbReference type="GO" id="GO:0046785">
    <property type="term" value="P:microtubule polymerization"/>
    <property type="evidence" value="ECO:0007669"/>
    <property type="project" value="InterPro"/>
</dbReference>
<dbReference type="InterPro" id="IPR034085">
    <property type="entry name" value="TOG"/>
</dbReference>
<dbReference type="STRING" id="48709.A0A1D2MJG0"/>
<dbReference type="InterPro" id="IPR045110">
    <property type="entry name" value="XMAP215"/>
</dbReference>
<dbReference type="Gene3D" id="1.25.10.10">
    <property type="entry name" value="Leucine-rich Repeat Variant"/>
    <property type="match status" value="1"/>
</dbReference>
<dbReference type="OrthoDB" id="205662at2759"/>
<dbReference type="PANTHER" id="PTHR12609">
    <property type="entry name" value="MICROTUBULE ASSOCIATED PROTEIN XMAP215"/>
    <property type="match status" value="1"/>
</dbReference>
<dbReference type="InterPro" id="IPR016024">
    <property type="entry name" value="ARM-type_fold"/>
</dbReference>
<dbReference type="SMART" id="SM01349">
    <property type="entry name" value="TOG"/>
    <property type="match status" value="1"/>
</dbReference>
<evidence type="ECO:0000313" key="4">
    <source>
        <dbReference type="Proteomes" id="UP000094527"/>
    </source>
</evidence>
<dbReference type="Pfam" id="PF12348">
    <property type="entry name" value="CLASP_N"/>
    <property type="match status" value="1"/>
</dbReference>